<gene>
    <name evidence="1" type="ORF">C5O25_01380</name>
</gene>
<dbReference type="Proteomes" id="UP000244925">
    <property type="component" value="Unassembled WGS sequence"/>
</dbReference>
<proteinExistence type="predicted"/>
<dbReference type="AlphaFoldDB" id="A0A2V1J326"/>
<dbReference type="GeneID" id="93425381"/>
<evidence type="ECO:0000313" key="2">
    <source>
        <dbReference type="Proteomes" id="UP000244925"/>
    </source>
</evidence>
<dbReference type="EMBL" id="PUBV01000002">
    <property type="protein sequence ID" value="PWB09327.1"/>
    <property type="molecule type" value="Genomic_DNA"/>
</dbReference>
<accession>A0A2V1J326</accession>
<organism evidence="1 2">
    <name type="scientific">Paramuribaculum intestinale</name>
    <dbReference type="NCBI Taxonomy" id="2094151"/>
    <lineage>
        <taxon>Bacteria</taxon>
        <taxon>Pseudomonadati</taxon>
        <taxon>Bacteroidota</taxon>
        <taxon>Bacteroidia</taxon>
        <taxon>Bacteroidales</taxon>
        <taxon>Muribaculaceae</taxon>
        <taxon>Paramuribaculum</taxon>
    </lineage>
</organism>
<reference evidence="2" key="1">
    <citation type="submission" date="2018-02" db="EMBL/GenBank/DDBJ databases">
        <authorList>
            <person name="Clavel T."/>
            <person name="Strowig T."/>
        </authorList>
    </citation>
    <scope>NUCLEOTIDE SEQUENCE [LARGE SCALE GENOMIC DNA]</scope>
    <source>
        <strain evidence="2">DSM 100764</strain>
    </source>
</reference>
<dbReference type="Pfam" id="PF08889">
    <property type="entry name" value="WbqC"/>
    <property type="match status" value="1"/>
</dbReference>
<name>A0A2V1J326_9BACT</name>
<dbReference type="RefSeq" id="WP_107034949.1">
    <property type="nucleotide sequence ID" value="NZ_CAONGC010000005.1"/>
</dbReference>
<evidence type="ECO:0000313" key="1">
    <source>
        <dbReference type="EMBL" id="PWB09327.1"/>
    </source>
</evidence>
<sequence length="205" mass="23009">MNAPLYPPQYCAPAAYYASMARRGEACIADGLRYDKRFKSTHRCLIPGNHGMIMLTVPTVKPHRADATWADVEVSDHGSWWSEHLTAMESTYGRTPYFEFYIDDFRQIIGPQAVGRRLTDFDGDLDTLIRRLLGISTEVSHSAEPLHPGSLCEHTPDLTIGQYWQIRPTEQASTGRLSVLDLLFCLGPEALTLLLDASRSPIQSR</sequence>
<keyword evidence="2" id="KW-1185">Reference proteome</keyword>
<evidence type="ECO:0008006" key="3">
    <source>
        <dbReference type="Google" id="ProtNLM"/>
    </source>
</evidence>
<protein>
    <recommendedName>
        <fullName evidence="3">WbqC family protein</fullName>
    </recommendedName>
</protein>
<comment type="caution">
    <text evidence="1">The sequence shown here is derived from an EMBL/GenBank/DDBJ whole genome shotgun (WGS) entry which is preliminary data.</text>
</comment>
<dbReference type="InterPro" id="IPR014985">
    <property type="entry name" value="WbqC"/>
</dbReference>